<protein>
    <recommendedName>
        <fullName evidence="1">Stage 0 sporulation protein A homolog</fullName>
    </recommendedName>
</protein>
<dbReference type="SMART" id="SM00862">
    <property type="entry name" value="Trans_reg_C"/>
    <property type="match status" value="1"/>
</dbReference>
<dbReference type="InterPro" id="IPR001867">
    <property type="entry name" value="OmpR/PhoB-type_DNA-bd"/>
</dbReference>
<dbReference type="InterPro" id="IPR039420">
    <property type="entry name" value="WalR-like"/>
</dbReference>
<dbReference type="InterPro" id="IPR011006">
    <property type="entry name" value="CheY-like_superfamily"/>
</dbReference>
<dbReference type="Gene3D" id="6.10.250.690">
    <property type="match status" value="1"/>
</dbReference>
<dbReference type="SUPFAM" id="SSF52172">
    <property type="entry name" value="CheY-like"/>
    <property type="match status" value="1"/>
</dbReference>
<dbReference type="GO" id="GO:0005829">
    <property type="term" value="C:cytosol"/>
    <property type="evidence" value="ECO:0007669"/>
    <property type="project" value="TreeGrafter"/>
</dbReference>
<evidence type="ECO:0000256" key="1">
    <source>
        <dbReference type="ARBA" id="ARBA00018672"/>
    </source>
</evidence>
<dbReference type="AlphaFoldDB" id="A0A923RU35"/>
<keyword evidence="2" id="KW-0805">Transcription regulation</keyword>
<dbReference type="PROSITE" id="PS51755">
    <property type="entry name" value="OMPR_PHOB"/>
    <property type="match status" value="1"/>
</dbReference>
<dbReference type="Pfam" id="PF00486">
    <property type="entry name" value="Trans_reg_C"/>
    <property type="match status" value="1"/>
</dbReference>
<dbReference type="Pfam" id="PF00072">
    <property type="entry name" value="Response_reg"/>
    <property type="match status" value="1"/>
</dbReference>
<keyword evidence="6" id="KW-0597">Phosphoprotein</keyword>
<sequence length="232" mass="26722">MEIGTKFRILSIDEEKEVQYYLKRMFIQKGYKFFAAQSGKDGITQITNGCPDLVLLDLILPDMDGMDIIKKVRSVSDCPMIVVSSKGKEKDKVSALDAGADDYITKPFGSEELMARIRCALRYRRKYGSKNVYEYDGLKVDYERRLVIVDGKQIHLTPVEYRIMEYLTMNSGKVVTYQMLLEKIWGPYVSENNKILRVNMTNIRRKIGDDPAEPKYIFTESGVGYRMAESED</sequence>
<dbReference type="InterPro" id="IPR036388">
    <property type="entry name" value="WH-like_DNA-bd_sf"/>
</dbReference>
<dbReference type="PROSITE" id="PS50110">
    <property type="entry name" value="RESPONSE_REGULATORY"/>
    <property type="match status" value="1"/>
</dbReference>
<keyword evidence="11" id="KW-1185">Reference proteome</keyword>
<dbReference type="Gene3D" id="3.40.50.2300">
    <property type="match status" value="1"/>
</dbReference>
<comment type="function">
    <text evidence="5">May play the central regulatory role in sporulation. It may be an element of the effector pathway responsible for the activation of sporulation genes in response to nutritional stress. Spo0A may act in concert with spo0H (a sigma factor) to control the expression of some genes that are critical to the sporulation process.</text>
</comment>
<evidence type="ECO:0000313" key="10">
    <source>
        <dbReference type="EMBL" id="MBC5712824.1"/>
    </source>
</evidence>
<name>A0A923RU35_9FIRM</name>
<dbReference type="GO" id="GO:0000976">
    <property type="term" value="F:transcription cis-regulatory region binding"/>
    <property type="evidence" value="ECO:0007669"/>
    <property type="project" value="TreeGrafter"/>
</dbReference>
<keyword evidence="4" id="KW-0804">Transcription</keyword>
<evidence type="ECO:0000256" key="2">
    <source>
        <dbReference type="ARBA" id="ARBA00023015"/>
    </source>
</evidence>
<feature type="modified residue" description="4-aspartylphosphate" evidence="6">
    <location>
        <position position="57"/>
    </location>
</feature>
<dbReference type="InterPro" id="IPR001789">
    <property type="entry name" value="Sig_transdc_resp-reg_receiver"/>
</dbReference>
<dbReference type="CDD" id="cd00383">
    <property type="entry name" value="trans_reg_C"/>
    <property type="match status" value="1"/>
</dbReference>
<dbReference type="GO" id="GO:0032993">
    <property type="term" value="C:protein-DNA complex"/>
    <property type="evidence" value="ECO:0007669"/>
    <property type="project" value="TreeGrafter"/>
</dbReference>
<evidence type="ECO:0000256" key="6">
    <source>
        <dbReference type="PROSITE-ProRule" id="PRU00169"/>
    </source>
</evidence>
<organism evidence="10 11">
    <name type="scientific">Roseburia zhanii</name>
    <dbReference type="NCBI Taxonomy" id="2763064"/>
    <lineage>
        <taxon>Bacteria</taxon>
        <taxon>Bacillati</taxon>
        <taxon>Bacillota</taxon>
        <taxon>Clostridia</taxon>
        <taxon>Lachnospirales</taxon>
        <taxon>Lachnospiraceae</taxon>
        <taxon>Roseburia</taxon>
    </lineage>
</organism>
<feature type="DNA-binding region" description="OmpR/PhoB-type" evidence="7">
    <location>
        <begin position="130"/>
        <end position="229"/>
    </location>
</feature>
<keyword evidence="3 7" id="KW-0238">DNA-binding</keyword>
<evidence type="ECO:0000256" key="7">
    <source>
        <dbReference type="PROSITE-ProRule" id="PRU01091"/>
    </source>
</evidence>
<dbReference type="Proteomes" id="UP000606720">
    <property type="component" value="Unassembled WGS sequence"/>
</dbReference>
<dbReference type="GO" id="GO:0006355">
    <property type="term" value="P:regulation of DNA-templated transcription"/>
    <property type="evidence" value="ECO:0007669"/>
    <property type="project" value="InterPro"/>
</dbReference>
<evidence type="ECO:0000256" key="4">
    <source>
        <dbReference type="ARBA" id="ARBA00023163"/>
    </source>
</evidence>
<dbReference type="PANTHER" id="PTHR48111">
    <property type="entry name" value="REGULATOR OF RPOS"/>
    <property type="match status" value="1"/>
</dbReference>
<evidence type="ECO:0000259" key="9">
    <source>
        <dbReference type="PROSITE" id="PS51755"/>
    </source>
</evidence>
<feature type="domain" description="Response regulatory" evidence="8">
    <location>
        <begin position="8"/>
        <end position="121"/>
    </location>
</feature>
<evidence type="ECO:0000313" key="11">
    <source>
        <dbReference type="Proteomes" id="UP000606720"/>
    </source>
</evidence>
<evidence type="ECO:0000256" key="3">
    <source>
        <dbReference type="ARBA" id="ARBA00023125"/>
    </source>
</evidence>
<dbReference type="SMART" id="SM00448">
    <property type="entry name" value="REC"/>
    <property type="match status" value="1"/>
</dbReference>
<dbReference type="PANTHER" id="PTHR48111:SF50">
    <property type="entry name" value="KDP OPERON TRANSCRIPTIONAL REGULATORY PROTEIN KDPE"/>
    <property type="match status" value="1"/>
</dbReference>
<dbReference type="Gene3D" id="1.10.10.10">
    <property type="entry name" value="Winged helix-like DNA-binding domain superfamily/Winged helix DNA-binding domain"/>
    <property type="match status" value="1"/>
</dbReference>
<accession>A0A923RU35</accession>
<feature type="domain" description="OmpR/PhoB-type" evidence="9">
    <location>
        <begin position="130"/>
        <end position="229"/>
    </location>
</feature>
<reference evidence="10" key="1">
    <citation type="submission" date="2020-08" db="EMBL/GenBank/DDBJ databases">
        <title>Genome public.</title>
        <authorList>
            <person name="Liu C."/>
            <person name="Sun Q."/>
        </authorList>
    </citation>
    <scope>NUCLEOTIDE SEQUENCE</scope>
    <source>
        <strain evidence="10">BX1005</strain>
    </source>
</reference>
<proteinExistence type="predicted"/>
<evidence type="ECO:0000256" key="5">
    <source>
        <dbReference type="ARBA" id="ARBA00024867"/>
    </source>
</evidence>
<dbReference type="GO" id="GO:0000156">
    <property type="term" value="F:phosphorelay response regulator activity"/>
    <property type="evidence" value="ECO:0007669"/>
    <property type="project" value="TreeGrafter"/>
</dbReference>
<comment type="caution">
    <text evidence="10">The sequence shown here is derived from an EMBL/GenBank/DDBJ whole genome shotgun (WGS) entry which is preliminary data.</text>
</comment>
<gene>
    <name evidence="10" type="ORF">H8S17_01135</name>
</gene>
<evidence type="ECO:0000259" key="8">
    <source>
        <dbReference type="PROSITE" id="PS50110"/>
    </source>
</evidence>
<dbReference type="EMBL" id="JACOPH010000001">
    <property type="protein sequence ID" value="MBC5712824.1"/>
    <property type="molecule type" value="Genomic_DNA"/>
</dbReference>